<name>A0AA38VCI1_9PEZI</name>
<reference evidence="2" key="1">
    <citation type="submission" date="2022-07" db="EMBL/GenBank/DDBJ databases">
        <title>Fungi with potential for degradation of polypropylene.</title>
        <authorList>
            <person name="Gostincar C."/>
        </authorList>
    </citation>
    <scope>NUCLEOTIDE SEQUENCE</scope>
    <source>
        <strain evidence="2">EXF-13287</strain>
    </source>
</reference>
<dbReference type="EMBL" id="JANBVN010000155">
    <property type="protein sequence ID" value="KAJ9137796.1"/>
    <property type="molecule type" value="Genomic_DNA"/>
</dbReference>
<organism evidence="2 3">
    <name type="scientific">Coniochaeta hoffmannii</name>
    <dbReference type="NCBI Taxonomy" id="91930"/>
    <lineage>
        <taxon>Eukaryota</taxon>
        <taxon>Fungi</taxon>
        <taxon>Dikarya</taxon>
        <taxon>Ascomycota</taxon>
        <taxon>Pezizomycotina</taxon>
        <taxon>Sordariomycetes</taxon>
        <taxon>Sordariomycetidae</taxon>
        <taxon>Coniochaetales</taxon>
        <taxon>Coniochaetaceae</taxon>
        <taxon>Coniochaeta</taxon>
    </lineage>
</organism>
<proteinExistence type="predicted"/>
<protein>
    <submittedName>
        <fullName evidence="2">Uncharacterized protein</fullName>
    </submittedName>
</protein>
<keyword evidence="3" id="KW-1185">Reference proteome</keyword>
<accession>A0AA38VCI1</accession>
<evidence type="ECO:0000313" key="3">
    <source>
        <dbReference type="Proteomes" id="UP001174691"/>
    </source>
</evidence>
<feature type="transmembrane region" description="Helical" evidence="1">
    <location>
        <begin position="218"/>
        <end position="244"/>
    </location>
</feature>
<gene>
    <name evidence="2" type="ORF">NKR19_g8098</name>
</gene>
<comment type="caution">
    <text evidence="2">The sequence shown here is derived from an EMBL/GenBank/DDBJ whole genome shotgun (WGS) entry which is preliminary data.</text>
</comment>
<dbReference type="AlphaFoldDB" id="A0AA38VCI1"/>
<sequence length="257" mass="28857">MEVLDVFGVFSDLSKPSMDPEKFADKAGVSRQTLLPSFLAAPLVTSIGGFDICWVDTICTHLTFDASKKKLFVFRLPSFARIQTCEGSLLEMIFGRVQDDEESGVGPAFFQVADEILRSYQLLFSGDSKALSLYRSKERKKAGNGQVKGVDALLDELCGHDASRFRLPFFGRALSTIDASIHFPTLASRLLALQRFMETRRARGLRALYYDQRDSQQWWTFWAVIWIGGLGVLLSFVQTILTAIQTVYSVKSFNQHS</sequence>
<dbReference type="Proteomes" id="UP001174691">
    <property type="component" value="Unassembled WGS sequence"/>
</dbReference>
<keyword evidence="1" id="KW-0472">Membrane</keyword>
<keyword evidence="1" id="KW-0812">Transmembrane</keyword>
<keyword evidence="1" id="KW-1133">Transmembrane helix</keyword>
<evidence type="ECO:0000256" key="1">
    <source>
        <dbReference type="SAM" id="Phobius"/>
    </source>
</evidence>
<evidence type="ECO:0000313" key="2">
    <source>
        <dbReference type="EMBL" id="KAJ9137796.1"/>
    </source>
</evidence>